<evidence type="ECO:0000259" key="15">
    <source>
        <dbReference type="PROSITE" id="PS50002"/>
    </source>
</evidence>
<dbReference type="PANTHER" id="PTHR45854">
    <property type="entry name" value="ASAP FAMILY MEMBER"/>
    <property type="match status" value="1"/>
</dbReference>
<sequence length="835" mass="93746">MADTIGVAEFVAETMEDYSSPTASNFSNRLGHCRNTVFNVEESLDADRNALQKMKKCLKAIHNSGLTHVENEEGFSQSLEKYGGCFMEREEPLIATAFINFSVCVKELSALLKNLVCVEKIVVADLKKPFDRAWKDYETKFGKIEKEKKEHAKQHGMIRTEVTGAEIAEEMEKERRFFQLQMCEVKIFGDSIDLAPLKSLLSRFGMQCFMVYFQDGLKTVDNMKTYIEKLNVELSTIKQAQDEERKQLCALRDLIRAALQVEGREDSQSKVTGYSLHQLQGNKQYGSEKTGFLMKKSDGIRKVWQRRKCAIKNGYLTISHATVKKIKLCTCQFIFFFALGTRSWIHVLTNSKDEALNMAFGGESTTEESSSARDLTKAIIAEVQRLPGNDVCCDCRTPDPTWLSTNLGILTCIECSGIHREMGVHVSRIQSLTLDVLGTAELLLAKSIGNARFNQIMEANLPSGQGVKPTSISDMNARKEYIVAKYGERKFACHPAGLAALCDALHKRDIIALLEAFAGGIDLTEPLTSIGQEGGETALHMAVRLADINSLHLVDFLVQNSRNLNRQTVLGNSPLHYCCLHDQSECLKLLLRSKASTDVQNEAGETALDIAKKLHRLQCTELLEQAMAGNFNPHVHVEFDWGLHQEDFDESDDDLEEKVSPSRRERGPRPTSFYQQPSSAQPMFTRDRPGSTRERRLPPLIHNGAGGSPRALPGLVVPTLTNDLAPPLPPRNAFKNSGKLNFRLHVLDEEYDRFRTIATFELVLTRIRTETIQISFLVKAIYDCFADNPDELTFHEGEILVVIGEEDTDWWVGHVEGDPERKGVFPVSFVHILSD</sequence>
<evidence type="ECO:0000256" key="11">
    <source>
        <dbReference type="PROSITE-ProRule" id="PRU00023"/>
    </source>
</evidence>
<dbReference type="Proteomes" id="UP000694388">
    <property type="component" value="Unplaced"/>
</dbReference>
<dbReference type="InterPro" id="IPR001164">
    <property type="entry name" value="ArfGAP_dom"/>
</dbReference>
<name>A0A8C4NBM0_EPTBU</name>
<dbReference type="AlphaFoldDB" id="A0A8C4NBM0"/>
<dbReference type="GO" id="GO:0016020">
    <property type="term" value="C:membrane"/>
    <property type="evidence" value="ECO:0007669"/>
    <property type="project" value="UniProtKB-SubCell"/>
</dbReference>
<feature type="domain" description="SH3" evidence="15">
    <location>
        <begin position="773"/>
        <end position="835"/>
    </location>
</feature>
<dbReference type="InterPro" id="IPR011993">
    <property type="entry name" value="PH-like_dom_sf"/>
</dbReference>
<keyword evidence="10" id="KW-0472">Membrane</keyword>
<keyword evidence="9 11" id="KW-0040">ANK repeat</keyword>
<keyword evidence="5" id="KW-0963">Cytoplasm</keyword>
<evidence type="ECO:0000256" key="6">
    <source>
        <dbReference type="ARBA" id="ARBA00022723"/>
    </source>
</evidence>
<dbReference type="SUPFAM" id="SSF48403">
    <property type="entry name" value="Ankyrin repeat"/>
    <property type="match status" value="1"/>
</dbReference>
<dbReference type="InterPro" id="IPR037278">
    <property type="entry name" value="ARFGAP/RecO"/>
</dbReference>
<dbReference type="PROSITE" id="PS50088">
    <property type="entry name" value="ANK_REPEAT"/>
    <property type="match status" value="2"/>
</dbReference>
<dbReference type="InterPro" id="IPR038508">
    <property type="entry name" value="ArfGAP_dom_sf"/>
</dbReference>
<dbReference type="PROSITE" id="PS50115">
    <property type="entry name" value="ARFGAP"/>
    <property type="match status" value="1"/>
</dbReference>
<dbReference type="GeneTree" id="ENSGT00940000158547"/>
<dbReference type="Pfam" id="PF16746">
    <property type="entry name" value="BAR_3"/>
    <property type="match status" value="1"/>
</dbReference>
<dbReference type="OMA" id="RCTIDAN"/>
<proteinExistence type="predicted"/>
<dbReference type="Pfam" id="PF12796">
    <property type="entry name" value="Ank_2"/>
    <property type="match status" value="1"/>
</dbReference>
<feature type="compositionally biased region" description="Basic and acidic residues" evidence="14">
    <location>
        <begin position="657"/>
        <end position="668"/>
    </location>
</feature>
<dbReference type="PANTHER" id="PTHR45854:SF3">
    <property type="entry name" value="ARFGAP WITH SH3 DOMAIN, ANK REPEAT AND PH DOMAIN-CONTAINING PROTEIN"/>
    <property type="match status" value="1"/>
</dbReference>
<dbReference type="Ensembl" id="ENSEBUT00000004040.1">
    <property type="protein sequence ID" value="ENSEBUP00000003658.1"/>
    <property type="gene ID" value="ENSEBUG00000002531.1"/>
</dbReference>
<dbReference type="GO" id="GO:0005737">
    <property type="term" value="C:cytoplasm"/>
    <property type="evidence" value="ECO:0007669"/>
    <property type="project" value="UniProtKB-SubCell"/>
</dbReference>
<evidence type="ECO:0000259" key="16">
    <source>
        <dbReference type="PROSITE" id="PS50115"/>
    </source>
</evidence>
<evidence type="ECO:0000256" key="13">
    <source>
        <dbReference type="PROSITE-ProRule" id="PRU00288"/>
    </source>
</evidence>
<dbReference type="SUPFAM" id="SSF103657">
    <property type="entry name" value="BAR/IMD domain-like"/>
    <property type="match status" value="1"/>
</dbReference>
<feature type="repeat" description="ANK" evidence="11">
    <location>
        <begin position="570"/>
        <end position="602"/>
    </location>
</feature>
<evidence type="ECO:0000256" key="14">
    <source>
        <dbReference type="SAM" id="MobiDB-lite"/>
    </source>
</evidence>
<feature type="compositionally biased region" description="Polar residues" evidence="14">
    <location>
        <begin position="672"/>
        <end position="682"/>
    </location>
</feature>
<dbReference type="CDD" id="cd11821">
    <property type="entry name" value="SH3_ASAP"/>
    <property type="match status" value="1"/>
</dbReference>
<dbReference type="SUPFAM" id="SSF50044">
    <property type="entry name" value="SH3-domain"/>
    <property type="match status" value="1"/>
</dbReference>
<dbReference type="PRINTS" id="PR00405">
    <property type="entry name" value="REVINTRACTNG"/>
</dbReference>
<dbReference type="Gene3D" id="1.25.40.20">
    <property type="entry name" value="Ankyrin repeat-containing domain"/>
    <property type="match status" value="1"/>
</dbReference>
<dbReference type="InterPro" id="IPR001452">
    <property type="entry name" value="SH3_domain"/>
</dbReference>
<dbReference type="Gene3D" id="1.20.1270.60">
    <property type="entry name" value="Arfaptin homology (AH) domain/BAR domain"/>
    <property type="match status" value="1"/>
</dbReference>
<dbReference type="SUPFAM" id="SSF50729">
    <property type="entry name" value="PH domain-like"/>
    <property type="match status" value="1"/>
</dbReference>
<dbReference type="InterPro" id="IPR027267">
    <property type="entry name" value="AH/BAR_dom_sf"/>
</dbReference>
<evidence type="ECO:0000256" key="5">
    <source>
        <dbReference type="ARBA" id="ARBA00022490"/>
    </source>
</evidence>
<feature type="compositionally biased region" description="Basic and acidic residues" evidence="14">
    <location>
        <begin position="685"/>
        <end position="697"/>
    </location>
</feature>
<dbReference type="GO" id="GO:0008270">
    <property type="term" value="F:zinc ion binding"/>
    <property type="evidence" value="ECO:0007669"/>
    <property type="project" value="UniProtKB-KW"/>
</dbReference>
<dbReference type="InterPro" id="IPR036028">
    <property type="entry name" value="SH3-like_dom_sf"/>
</dbReference>
<comment type="subcellular location">
    <subcellularLocation>
        <location evidence="2">Cytoplasm</location>
    </subcellularLocation>
    <subcellularLocation>
        <location evidence="1">Membrane</location>
    </subcellularLocation>
</comment>
<feature type="repeat" description="ANK" evidence="11">
    <location>
        <begin position="534"/>
        <end position="569"/>
    </location>
</feature>
<dbReference type="InterPro" id="IPR036770">
    <property type="entry name" value="Ankyrin_rpt-contain_sf"/>
</dbReference>
<dbReference type="InterPro" id="IPR004148">
    <property type="entry name" value="BAR_dom"/>
</dbReference>
<dbReference type="FunFam" id="1.10.220.150:FF:000002">
    <property type="entry name" value="arf-GAP with SH3 domain, ANK repeat and PH domain-containing protein 1"/>
    <property type="match status" value="1"/>
</dbReference>
<evidence type="ECO:0000256" key="1">
    <source>
        <dbReference type="ARBA" id="ARBA00004370"/>
    </source>
</evidence>
<evidence type="ECO:0000313" key="17">
    <source>
        <dbReference type="Ensembl" id="ENSEBUP00000003658.1"/>
    </source>
</evidence>
<dbReference type="Pfam" id="PF01412">
    <property type="entry name" value="ArfGap"/>
    <property type="match status" value="1"/>
</dbReference>
<evidence type="ECO:0000256" key="2">
    <source>
        <dbReference type="ARBA" id="ARBA00004496"/>
    </source>
</evidence>
<organism evidence="17 18">
    <name type="scientific">Eptatretus burgeri</name>
    <name type="common">Inshore hagfish</name>
    <dbReference type="NCBI Taxonomy" id="7764"/>
    <lineage>
        <taxon>Eukaryota</taxon>
        <taxon>Metazoa</taxon>
        <taxon>Chordata</taxon>
        <taxon>Craniata</taxon>
        <taxon>Vertebrata</taxon>
        <taxon>Cyclostomata</taxon>
        <taxon>Myxini</taxon>
        <taxon>Myxiniformes</taxon>
        <taxon>Myxinidae</taxon>
        <taxon>Eptatretinae</taxon>
        <taxon>Eptatretus</taxon>
    </lineage>
</organism>
<accession>A0A8C4NBM0</accession>
<keyword evidence="6" id="KW-0479">Metal-binding</keyword>
<dbReference type="FunFam" id="1.25.40.950:FF:000001">
    <property type="entry name" value="Arf-GAP with SH3 domain, ANK repeat and PH domain-containing protein 1"/>
    <property type="match status" value="1"/>
</dbReference>
<dbReference type="Pfam" id="PF00018">
    <property type="entry name" value="SH3_1"/>
    <property type="match status" value="1"/>
</dbReference>
<protein>
    <submittedName>
        <fullName evidence="17">ArfGAP with SH3 domain, ankyrin repeat and PH domain 1a</fullName>
    </submittedName>
</protein>
<dbReference type="FunFam" id="2.30.30.40:FF:000012">
    <property type="entry name" value="Arf-GAP with SH3 domain, ANK repeat and PH domain-containing protein 2"/>
    <property type="match status" value="1"/>
</dbReference>
<keyword evidence="7" id="KW-0677">Repeat</keyword>
<dbReference type="InterPro" id="IPR043593">
    <property type="entry name" value="ASAP"/>
</dbReference>
<keyword evidence="3 12" id="KW-0728">SH3 domain</keyword>
<dbReference type="SMART" id="SM00248">
    <property type="entry name" value="ANK"/>
    <property type="match status" value="3"/>
</dbReference>
<dbReference type="Gene3D" id="2.30.30.40">
    <property type="entry name" value="SH3 Domains"/>
    <property type="match status" value="1"/>
</dbReference>
<dbReference type="SMART" id="SM00326">
    <property type="entry name" value="SH3"/>
    <property type="match status" value="1"/>
</dbReference>
<dbReference type="Gene3D" id="1.25.40.950">
    <property type="match status" value="1"/>
</dbReference>
<dbReference type="SUPFAM" id="SSF57863">
    <property type="entry name" value="ArfGap/RecO-like zinc finger"/>
    <property type="match status" value="1"/>
</dbReference>
<feature type="domain" description="Arf-GAP" evidence="16">
    <location>
        <begin position="377"/>
        <end position="500"/>
    </location>
</feature>
<reference evidence="17" key="1">
    <citation type="submission" date="2025-08" db="UniProtKB">
        <authorList>
            <consortium name="Ensembl"/>
        </authorList>
    </citation>
    <scope>IDENTIFICATION</scope>
</reference>
<evidence type="ECO:0000256" key="7">
    <source>
        <dbReference type="ARBA" id="ARBA00022737"/>
    </source>
</evidence>
<dbReference type="Gene3D" id="2.30.29.30">
    <property type="entry name" value="Pleckstrin-homology domain (PH domain)/Phosphotyrosine-binding domain (PTB)"/>
    <property type="match status" value="1"/>
</dbReference>
<dbReference type="InterPro" id="IPR002110">
    <property type="entry name" value="Ankyrin_rpt"/>
</dbReference>
<dbReference type="PROSITE" id="PS50297">
    <property type="entry name" value="ANK_REP_REGION"/>
    <property type="match status" value="2"/>
</dbReference>
<keyword evidence="18" id="KW-1185">Reference proteome</keyword>
<evidence type="ECO:0000256" key="12">
    <source>
        <dbReference type="PROSITE-ProRule" id="PRU00192"/>
    </source>
</evidence>
<dbReference type="CDD" id="cd08834">
    <property type="entry name" value="ArfGap_ASAP"/>
    <property type="match status" value="1"/>
</dbReference>
<dbReference type="InterPro" id="IPR035836">
    <property type="entry name" value="ASAP1-like_SH3"/>
</dbReference>
<reference evidence="17" key="2">
    <citation type="submission" date="2025-09" db="UniProtKB">
        <authorList>
            <consortium name="Ensembl"/>
        </authorList>
    </citation>
    <scope>IDENTIFICATION</scope>
</reference>
<dbReference type="SMART" id="SM00105">
    <property type="entry name" value="ArfGap"/>
    <property type="match status" value="1"/>
</dbReference>
<keyword evidence="4" id="KW-0343">GTPase activation</keyword>
<dbReference type="GO" id="GO:0005096">
    <property type="term" value="F:GTPase activator activity"/>
    <property type="evidence" value="ECO:0007669"/>
    <property type="project" value="UniProtKB-KW"/>
</dbReference>
<keyword evidence="13" id="KW-0863">Zinc-finger</keyword>
<evidence type="ECO:0000256" key="4">
    <source>
        <dbReference type="ARBA" id="ARBA00022468"/>
    </source>
</evidence>
<dbReference type="Gene3D" id="1.10.220.150">
    <property type="entry name" value="Arf GTPase activating protein"/>
    <property type="match status" value="1"/>
</dbReference>
<dbReference type="PROSITE" id="PS50002">
    <property type="entry name" value="SH3"/>
    <property type="match status" value="1"/>
</dbReference>
<dbReference type="FunFam" id="1.25.40.20:FF:000006">
    <property type="entry name" value="Arf-GAP with SH3 domain, ANK repeat and PH domain-containing protein 2"/>
    <property type="match status" value="1"/>
</dbReference>
<evidence type="ECO:0000256" key="8">
    <source>
        <dbReference type="ARBA" id="ARBA00022833"/>
    </source>
</evidence>
<evidence type="ECO:0000313" key="18">
    <source>
        <dbReference type="Proteomes" id="UP000694388"/>
    </source>
</evidence>
<evidence type="ECO:0000256" key="3">
    <source>
        <dbReference type="ARBA" id="ARBA00022443"/>
    </source>
</evidence>
<evidence type="ECO:0000256" key="10">
    <source>
        <dbReference type="ARBA" id="ARBA00023136"/>
    </source>
</evidence>
<keyword evidence="8" id="KW-0862">Zinc</keyword>
<feature type="region of interest" description="Disordered" evidence="14">
    <location>
        <begin position="650"/>
        <end position="704"/>
    </location>
</feature>
<evidence type="ECO:0000256" key="9">
    <source>
        <dbReference type="ARBA" id="ARBA00023043"/>
    </source>
</evidence>